<name>A0A9P6I5Z1_9PEZI</name>
<evidence type="ECO:0000313" key="3">
    <source>
        <dbReference type="EMBL" id="KAF9877008.1"/>
    </source>
</evidence>
<protein>
    <submittedName>
        <fullName evidence="3">Uncharacterized protein</fullName>
    </submittedName>
</protein>
<organism evidence="3 4">
    <name type="scientific">Colletotrichum karsti</name>
    <dbReference type="NCBI Taxonomy" id="1095194"/>
    <lineage>
        <taxon>Eukaryota</taxon>
        <taxon>Fungi</taxon>
        <taxon>Dikarya</taxon>
        <taxon>Ascomycota</taxon>
        <taxon>Pezizomycotina</taxon>
        <taxon>Sordariomycetes</taxon>
        <taxon>Hypocreomycetidae</taxon>
        <taxon>Glomerellales</taxon>
        <taxon>Glomerellaceae</taxon>
        <taxon>Colletotrichum</taxon>
        <taxon>Colletotrichum boninense species complex</taxon>
    </lineage>
</organism>
<dbReference type="EMBL" id="JAATWM020000015">
    <property type="protein sequence ID" value="KAF9877008.1"/>
    <property type="molecule type" value="Genomic_DNA"/>
</dbReference>
<proteinExistence type="predicted"/>
<reference evidence="3" key="2">
    <citation type="submission" date="2020-11" db="EMBL/GenBank/DDBJ databases">
        <title>Whole genome sequencing of Colletotrichum sp.</title>
        <authorList>
            <person name="Li H."/>
        </authorList>
    </citation>
    <scope>NUCLEOTIDE SEQUENCE</scope>
    <source>
        <strain evidence="3">CkLH20</strain>
    </source>
</reference>
<dbReference type="Proteomes" id="UP000781932">
    <property type="component" value="Unassembled WGS sequence"/>
</dbReference>
<keyword evidence="2" id="KW-1133">Transmembrane helix</keyword>
<feature type="transmembrane region" description="Helical" evidence="2">
    <location>
        <begin position="6"/>
        <end position="34"/>
    </location>
</feature>
<evidence type="ECO:0000256" key="2">
    <source>
        <dbReference type="SAM" id="Phobius"/>
    </source>
</evidence>
<dbReference type="RefSeq" id="XP_038746469.1">
    <property type="nucleotide sequence ID" value="XM_038887993.1"/>
</dbReference>
<feature type="compositionally biased region" description="Basic and acidic residues" evidence="1">
    <location>
        <begin position="61"/>
        <end position="74"/>
    </location>
</feature>
<keyword evidence="2" id="KW-0472">Membrane</keyword>
<accession>A0A9P6I5Z1</accession>
<reference evidence="3" key="1">
    <citation type="submission" date="2020-03" db="EMBL/GenBank/DDBJ databases">
        <authorList>
            <person name="He L."/>
        </authorList>
    </citation>
    <scope>NUCLEOTIDE SEQUENCE</scope>
    <source>
        <strain evidence="3">CkLH20</strain>
    </source>
</reference>
<dbReference type="OrthoDB" id="4810802at2759"/>
<dbReference type="GeneID" id="62161067"/>
<feature type="region of interest" description="Disordered" evidence="1">
    <location>
        <begin position="61"/>
        <end position="84"/>
    </location>
</feature>
<comment type="caution">
    <text evidence="3">The sequence shown here is derived from an EMBL/GenBank/DDBJ whole genome shotgun (WGS) entry which is preliminary data.</text>
</comment>
<dbReference type="AlphaFoldDB" id="A0A9P6I5Z1"/>
<evidence type="ECO:0000256" key="1">
    <source>
        <dbReference type="SAM" id="MobiDB-lite"/>
    </source>
</evidence>
<keyword evidence="4" id="KW-1185">Reference proteome</keyword>
<keyword evidence="2" id="KW-0812">Transmembrane</keyword>
<gene>
    <name evidence="3" type="ORF">CkaCkLH20_05274</name>
</gene>
<evidence type="ECO:0000313" key="4">
    <source>
        <dbReference type="Proteomes" id="UP000781932"/>
    </source>
</evidence>
<sequence length="318" mass="35582">MYPPLYSFITLILLVVILIAIAIAIVVVTAPALIMSSAFDLKDDLQPHLPIVAMADRNEQDTPMNHTEDAKNADGPKNTRLRRRTQEYFEKRKDKANRAEKKKQKRRHLMGVQAALPANPSATVRPEFKLVKSMGLLCDTIKDAIRAGFLFPDHATIEHEFIKDEEADNLCGALHLQGTHNLDTARVQCFMLALLQACRNSGSQYQKPASEASNRFFFQAVADMIHEKGVRGGGLTPETFSMASITPATCQAMTELFTTARKAYLRSLVETKTAQEAVYTKRVKDLVRLADYWINFTKDVQMVQGEEELADALDHAAM</sequence>